<dbReference type="InterPro" id="IPR021615">
    <property type="entry name" value="Omp28"/>
</dbReference>
<dbReference type="Gene3D" id="3.40.30.10">
    <property type="entry name" value="Glutaredoxin"/>
    <property type="match status" value="1"/>
</dbReference>
<dbReference type="CDD" id="cd01659">
    <property type="entry name" value="TRX_superfamily"/>
    <property type="match status" value="1"/>
</dbReference>
<feature type="chain" id="PRO_5047062181" evidence="1">
    <location>
        <begin position="23"/>
        <end position="365"/>
    </location>
</feature>
<evidence type="ECO:0000313" key="4">
    <source>
        <dbReference type="Proteomes" id="UP001285855"/>
    </source>
</evidence>
<dbReference type="InterPro" id="IPR036249">
    <property type="entry name" value="Thioredoxin-like_sf"/>
</dbReference>
<dbReference type="EMBL" id="JAXDAE010000005">
    <property type="protein sequence ID" value="MDY2587061.1"/>
    <property type="molecule type" value="Genomic_DNA"/>
</dbReference>
<comment type="caution">
    <text evidence="3">The sequence shown here is derived from an EMBL/GenBank/DDBJ whole genome shotgun (WGS) entry which is preliminary data.</text>
</comment>
<evidence type="ECO:0000259" key="2">
    <source>
        <dbReference type="PROSITE" id="PS51352"/>
    </source>
</evidence>
<reference evidence="3 4" key="1">
    <citation type="submission" date="2023-11" db="EMBL/GenBank/DDBJ databases">
        <title>Winogradskyella pelagius sp. nov., isolated from coastal sediment.</title>
        <authorList>
            <person name="Li F."/>
        </authorList>
    </citation>
    <scope>NUCLEOTIDE SEQUENCE [LARGE SCALE GENOMIC DNA]</scope>
    <source>
        <strain evidence="3 4">KCTC 23502</strain>
    </source>
</reference>
<evidence type="ECO:0000256" key="1">
    <source>
        <dbReference type="SAM" id="SignalP"/>
    </source>
</evidence>
<keyword evidence="1" id="KW-0732">Signal</keyword>
<dbReference type="RefSeq" id="WP_320555435.1">
    <property type="nucleotide sequence ID" value="NZ_JAXDAE010000005.1"/>
</dbReference>
<dbReference type="SUPFAM" id="SSF52833">
    <property type="entry name" value="Thioredoxin-like"/>
    <property type="match status" value="1"/>
</dbReference>
<name>A0ABU5EKW8_9FLAO</name>
<keyword evidence="4" id="KW-1185">Reference proteome</keyword>
<dbReference type="Gene3D" id="2.60.40.10">
    <property type="entry name" value="Immunoglobulins"/>
    <property type="match status" value="1"/>
</dbReference>
<accession>A0ABU5EKW8</accession>
<dbReference type="Proteomes" id="UP001285855">
    <property type="component" value="Unassembled WGS sequence"/>
</dbReference>
<sequence>MKTKHLFNLLFIALTISFSACSSDSDGDGNNNGNGNGNGNGNDITSITVQITSSVACGIYAGDTVSFSVMGNNNIDVTNSATISVNGSAITGNTYTTTQAGSLQVSATYQDISTTNNLNVNVAADNYKFTKHVLVEDYTGTWCPFCPRVSYAIEQVKEQTDQIAVVAVHWDDEFEPSIAGDMLSAFGITGFPTARVNRGSDWTFPEPSNIDQIVDQTLCDNAPLGLAITPSLSGNTMTVKVDAKFSQDFDFNNTRLVVMVLEDGLIGDQQNNQSYYGGQNPIPNFVHDHVLRASLTNITGDAIPSNEVTNSEYSRTFTANVPSNVEDTNEVSIIAFITNDNFTGNAFAINARVAHIGDAQTYEEN</sequence>
<organism evidence="3 4">
    <name type="scientific">Winogradskyella aquimaris</name>
    <dbReference type="NCBI Taxonomy" id="864074"/>
    <lineage>
        <taxon>Bacteria</taxon>
        <taxon>Pseudomonadati</taxon>
        <taxon>Bacteroidota</taxon>
        <taxon>Flavobacteriia</taxon>
        <taxon>Flavobacteriales</taxon>
        <taxon>Flavobacteriaceae</taxon>
        <taxon>Winogradskyella</taxon>
    </lineage>
</organism>
<feature type="signal peptide" evidence="1">
    <location>
        <begin position="1"/>
        <end position="22"/>
    </location>
</feature>
<dbReference type="PROSITE" id="PS51257">
    <property type="entry name" value="PROKAR_LIPOPROTEIN"/>
    <property type="match status" value="1"/>
</dbReference>
<feature type="domain" description="Thioredoxin" evidence="2">
    <location>
        <begin position="103"/>
        <end position="296"/>
    </location>
</feature>
<dbReference type="InterPro" id="IPR013783">
    <property type="entry name" value="Ig-like_fold"/>
</dbReference>
<proteinExistence type="predicted"/>
<gene>
    <name evidence="3" type="ORF">SNF14_06895</name>
</gene>
<dbReference type="PROSITE" id="PS51352">
    <property type="entry name" value="THIOREDOXIN_2"/>
    <property type="match status" value="1"/>
</dbReference>
<evidence type="ECO:0000313" key="3">
    <source>
        <dbReference type="EMBL" id="MDY2587061.1"/>
    </source>
</evidence>
<dbReference type="Pfam" id="PF11551">
    <property type="entry name" value="Omp28"/>
    <property type="match status" value="1"/>
</dbReference>
<dbReference type="InterPro" id="IPR013766">
    <property type="entry name" value="Thioredoxin_domain"/>
</dbReference>
<protein>
    <submittedName>
        <fullName evidence="3">Omp28-related outer membrane protein</fullName>
    </submittedName>
</protein>